<dbReference type="EMBL" id="JWIT01000025">
    <property type="protein sequence ID" value="KJF70897.1"/>
    <property type="molecule type" value="Genomic_DNA"/>
</dbReference>
<reference evidence="1 2" key="1">
    <citation type="submission" date="2014-12" db="EMBL/GenBank/DDBJ databases">
        <authorList>
            <person name="Kuzmanovic N."/>
            <person name="Pulawska J."/>
            <person name="Obradovic A."/>
        </authorList>
    </citation>
    <scope>NUCLEOTIDE SEQUENCE [LARGE SCALE GENOMIC DNA]</scope>
    <source>
        <strain evidence="1 2">KFB 330</strain>
    </source>
</reference>
<evidence type="ECO:0000313" key="1">
    <source>
        <dbReference type="EMBL" id="KJF70897.1"/>
    </source>
</evidence>
<proteinExistence type="predicted"/>
<organism evidence="1 2">
    <name type="scientific">Agrobacterium arsenijevicii</name>
    <dbReference type="NCBI Taxonomy" id="1585697"/>
    <lineage>
        <taxon>Bacteria</taxon>
        <taxon>Pseudomonadati</taxon>
        <taxon>Pseudomonadota</taxon>
        <taxon>Alphaproteobacteria</taxon>
        <taxon>Hyphomicrobiales</taxon>
        <taxon>Rhizobiaceae</taxon>
        <taxon>Rhizobium/Agrobacterium group</taxon>
        <taxon>Agrobacterium</taxon>
    </lineage>
</organism>
<evidence type="ECO:0000313" key="2">
    <source>
        <dbReference type="Proteomes" id="UP000032564"/>
    </source>
</evidence>
<dbReference type="Proteomes" id="UP000032564">
    <property type="component" value="Unassembled WGS sequence"/>
</dbReference>
<protein>
    <recommendedName>
        <fullName evidence="3">DUF982 domain-containing protein</fullName>
    </recommendedName>
</protein>
<accession>A0ABR5D215</accession>
<comment type="caution">
    <text evidence="1">The sequence shown here is derived from an EMBL/GenBank/DDBJ whole genome shotgun (WGS) entry which is preliminary data.</text>
</comment>
<sequence>MSQDTKDLRLAVQVLWRGCGETAPTGDELAAAAITFGKALEVGRMIPRVTDKTFEPLVGPRRDLEV</sequence>
<evidence type="ECO:0008006" key="3">
    <source>
        <dbReference type="Google" id="ProtNLM"/>
    </source>
</evidence>
<dbReference type="RefSeq" id="WP_045023060.1">
    <property type="nucleotide sequence ID" value="NZ_CP166106.1"/>
</dbReference>
<name>A0ABR5D215_9HYPH</name>
<gene>
    <name evidence="1" type="ORF">RP75_23925</name>
</gene>
<keyword evidence="2" id="KW-1185">Reference proteome</keyword>